<reference evidence="2 3" key="1">
    <citation type="submission" date="2023-04" db="EMBL/GenBank/DDBJ databases">
        <title>Marinobulbifer ophiurae gen. nov., sp. Nov., isolate from tissue of brittle star Ophioplocus japonicus.</title>
        <authorList>
            <person name="Kawano K."/>
            <person name="Sawayama S."/>
            <person name="Nakagawa S."/>
        </authorList>
    </citation>
    <scope>NUCLEOTIDE SEQUENCE [LARGE SCALE GENOMIC DNA]</scope>
    <source>
        <strain evidence="2 3">NKW57</strain>
    </source>
</reference>
<dbReference type="Gene3D" id="3.90.550.10">
    <property type="entry name" value="Spore Coat Polysaccharide Biosynthesis Protein SpsA, Chain A"/>
    <property type="match status" value="1"/>
</dbReference>
<dbReference type="SUPFAM" id="SSF53448">
    <property type="entry name" value="Nucleotide-diphospho-sugar transferases"/>
    <property type="match status" value="1"/>
</dbReference>
<dbReference type="PANTHER" id="PTHR22916">
    <property type="entry name" value="GLYCOSYLTRANSFERASE"/>
    <property type="match status" value="1"/>
</dbReference>
<dbReference type="EMBL" id="BSYJ01000005">
    <property type="protein sequence ID" value="GMG88323.1"/>
    <property type="molecule type" value="Genomic_DNA"/>
</dbReference>
<feature type="domain" description="Glycosyltransferase 2-like" evidence="1">
    <location>
        <begin position="15"/>
        <end position="152"/>
    </location>
</feature>
<dbReference type="Pfam" id="PF00535">
    <property type="entry name" value="Glycos_transf_2"/>
    <property type="match status" value="1"/>
</dbReference>
<evidence type="ECO:0000259" key="1">
    <source>
        <dbReference type="Pfam" id="PF00535"/>
    </source>
</evidence>
<accession>A0ABQ6M1U6</accession>
<dbReference type="RefSeq" id="WP_285764930.1">
    <property type="nucleotide sequence ID" value="NZ_BSYJ01000005.1"/>
</dbReference>
<dbReference type="PANTHER" id="PTHR22916:SF3">
    <property type="entry name" value="UDP-GLCNAC:BETAGAL BETA-1,3-N-ACETYLGLUCOSAMINYLTRANSFERASE-LIKE PROTEIN 1"/>
    <property type="match status" value="1"/>
</dbReference>
<keyword evidence="3" id="KW-1185">Reference proteome</keyword>
<dbReference type="Proteomes" id="UP001224392">
    <property type="component" value="Unassembled WGS sequence"/>
</dbReference>
<dbReference type="InterPro" id="IPR001173">
    <property type="entry name" value="Glyco_trans_2-like"/>
</dbReference>
<name>A0ABQ6M1U6_9GAMM</name>
<gene>
    <name evidence="2" type="ORF">MNKW57_26440</name>
</gene>
<evidence type="ECO:0000313" key="3">
    <source>
        <dbReference type="Proteomes" id="UP001224392"/>
    </source>
</evidence>
<comment type="caution">
    <text evidence="2">The sequence shown here is derived from an EMBL/GenBank/DDBJ whole genome shotgun (WGS) entry which is preliminary data.</text>
</comment>
<sequence>MSTTSKKAARPLCTLIITAHKEGLLLGATIKSLLACEKFAGPENYSFHKVIYLDNADQETKDIAYNAEKCFGFSIVETEYADQGKVRNQAASEAQDGFIAFLDGDDIWSENWLSKALATASQNKNYIVHPEFNWFFGGSNNILHKIDQDSQLFSKNFLRTGNYWDALCLAHRDIFTHVPYSARDIATGFAFEDWHWNCETIQMGYKHKIAEDTIHFKRRRANSQTIAASKRKVLMRDTNLIHFDNAD</sequence>
<dbReference type="CDD" id="cd00761">
    <property type="entry name" value="Glyco_tranf_GTA_type"/>
    <property type="match status" value="1"/>
</dbReference>
<protein>
    <submittedName>
        <fullName evidence="2">Glycosyltransferase family A protein</fullName>
    </submittedName>
</protein>
<evidence type="ECO:0000313" key="2">
    <source>
        <dbReference type="EMBL" id="GMG88323.1"/>
    </source>
</evidence>
<proteinExistence type="predicted"/>
<dbReference type="InterPro" id="IPR029044">
    <property type="entry name" value="Nucleotide-diphossugar_trans"/>
</dbReference>
<organism evidence="2 3">
    <name type="scientific">Biformimicrobium ophioploci</name>
    <dbReference type="NCBI Taxonomy" id="3036711"/>
    <lineage>
        <taxon>Bacteria</taxon>
        <taxon>Pseudomonadati</taxon>
        <taxon>Pseudomonadota</taxon>
        <taxon>Gammaproteobacteria</taxon>
        <taxon>Cellvibrionales</taxon>
        <taxon>Microbulbiferaceae</taxon>
        <taxon>Biformimicrobium</taxon>
    </lineage>
</organism>